<sequence>MVYIKCCHLQSDMLDHCGRWLSYFSGSTYSLTDEQKKNAAEGQVDVEIKEAVEEEPTAEGGREEGRGRDCGTQEGERERLREGVTQAEAPGKGREQGTQWESERHRQRVR</sequence>
<reference evidence="2" key="1">
    <citation type="submission" date="2021-01" db="EMBL/GenBank/DDBJ databases">
        <authorList>
            <person name="Corre E."/>
            <person name="Pelletier E."/>
            <person name="Niang G."/>
            <person name="Scheremetjew M."/>
            <person name="Finn R."/>
            <person name="Kale V."/>
            <person name="Holt S."/>
            <person name="Cochrane G."/>
            <person name="Meng A."/>
            <person name="Brown T."/>
            <person name="Cohen L."/>
        </authorList>
    </citation>
    <scope>NUCLEOTIDE SEQUENCE</scope>
    <source>
        <strain evidence="2">CCMP1594</strain>
    </source>
</reference>
<organism evidence="2">
    <name type="scientific">Eutreptiella gymnastica</name>
    <dbReference type="NCBI Taxonomy" id="73025"/>
    <lineage>
        <taxon>Eukaryota</taxon>
        <taxon>Discoba</taxon>
        <taxon>Euglenozoa</taxon>
        <taxon>Euglenida</taxon>
        <taxon>Spirocuta</taxon>
        <taxon>Euglenophyceae</taxon>
        <taxon>Eutreptiales</taxon>
        <taxon>Eutreptiaceae</taxon>
        <taxon>Eutreptiella</taxon>
    </lineage>
</organism>
<dbReference type="EMBL" id="HBJA01118204">
    <property type="protein sequence ID" value="CAE0829399.1"/>
    <property type="molecule type" value="Transcribed_RNA"/>
</dbReference>
<evidence type="ECO:0000256" key="1">
    <source>
        <dbReference type="SAM" id="MobiDB-lite"/>
    </source>
</evidence>
<feature type="region of interest" description="Disordered" evidence="1">
    <location>
        <begin position="49"/>
        <end position="110"/>
    </location>
</feature>
<gene>
    <name evidence="2" type="ORF">EGYM00163_LOCUS40677</name>
</gene>
<dbReference type="AlphaFoldDB" id="A0A7S4G960"/>
<evidence type="ECO:0000313" key="2">
    <source>
        <dbReference type="EMBL" id="CAE0829399.1"/>
    </source>
</evidence>
<feature type="compositionally biased region" description="Basic and acidic residues" evidence="1">
    <location>
        <begin position="60"/>
        <end position="82"/>
    </location>
</feature>
<accession>A0A7S4G960</accession>
<name>A0A7S4G960_9EUGL</name>
<proteinExistence type="predicted"/>
<protein>
    <submittedName>
        <fullName evidence="2">Uncharacterized protein</fullName>
    </submittedName>
</protein>